<reference evidence="1 2" key="1">
    <citation type="submission" date="2022-11" db="EMBL/GenBank/DDBJ databases">
        <title>Nonomuraea corallina sp. nov., a new species of the genus Nonomuraea isolated from sea side sediment in Thai sea.</title>
        <authorList>
            <person name="Ngamcharungchit C."/>
            <person name="Matsumoto A."/>
            <person name="Suriyachadkun C."/>
            <person name="Panbangred W."/>
            <person name="Inahashi Y."/>
            <person name="Intra B."/>
        </authorList>
    </citation>
    <scope>NUCLEOTIDE SEQUENCE [LARGE SCALE GENOMIC DNA]</scope>
    <source>
        <strain evidence="1 2">DSM 43553</strain>
    </source>
</reference>
<evidence type="ECO:0008006" key="3">
    <source>
        <dbReference type="Google" id="ProtNLM"/>
    </source>
</evidence>
<accession>A0ABT4SZU4</accession>
<comment type="caution">
    <text evidence="1">The sequence shown here is derived from an EMBL/GenBank/DDBJ whole genome shotgun (WGS) entry which is preliminary data.</text>
</comment>
<evidence type="ECO:0000313" key="2">
    <source>
        <dbReference type="Proteomes" id="UP001212498"/>
    </source>
</evidence>
<sequence>MHSRRNPGDLLAFPLPRPASDAPIEVTTARIPVLNVASADRLCRLHHVRNVCQNAITAIDAALNGEGGTG</sequence>
<name>A0ABT4SZU4_9ACTN</name>
<dbReference type="EMBL" id="JAPNUD010000050">
    <property type="protein sequence ID" value="MDA0642781.1"/>
    <property type="molecule type" value="Genomic_DNA"/>
</dbReference>
<dbReference type="RefSeq" id="WP_271277232.1">
    <property type="nucleotide sequence ID" value="NZ_BAABFD010000008.1"/>
</dbReference>
<gene>
    <name evidence="1" type="ORF">OUY24_19305</name>
</gene>
<dbReference type="Proteomes" id="UP001212498">
    <property type="component" value="Unassembled WGS sequence"/>
</dbReference>
<protein>
    <recommendedName>
        <fullName evidence="3">mRNA interferase MazF</fullName>
    </recommendedName>
</protein>
<keyword evidence="2" id="KW-1185">Reference proteome</keyword>
<evidence type="ECO:0000313" key="1">
    <source>
        <dbReference type="EMBL" id="MDA0642781.1"/>
    </source>
</evidence>
<organism evidence="1 2">
    <name type="scientific">Nonomuraea ferruginea</name>
    <dbReference type="NCBI Taxonomy" id="46174"/>
    <lineage>
        <taxon>Bacteria</taxon>
        <taxon>Bacillati</taxon>
        <taxon>Actinomycetota</taxon>
        <taxon>Actinomycetes</taxon>
        <taxon>Streptosporangiales</taxon>
        <taxon>Streptosporangiaceae</taxon>
        <taxon>Nonomuraea</taxon>
    </lineage>
</organism>
<proteinExistence type="predicted"/>